<name>W2SM42_NECAM</name>
<protein>
    <submittedName>
        <fullName evidence="1">Uncharacterized protein</fullName>
    </submittedName>
</protein>
<evidence type="ECO:0000313" key="2">
    <source>
        <dbReference type="Proteomes" id="UP000053676"/>
    </source>
</evidence>
<evidence type="ECO:0000313" key="1">
    <source>
        <dbReference type="EMBL" id="ETN69762.1"/>
    </source>
</evidence>
<organism evidence="1 2">
    <name type="scientific">Necator americanus</name>
    <name type="common">Human hookworm</name>
    <dbReference type="NCBI Taxonomy" id="51031"/>
    <lineage>
        <taxon>Eukaryota</taxon>
        <taxon>Metazoa</taxon>
        <taxon>Ecdysozoa</taxon>
        <taxon>Nematoda</taxon>
        <taxon>Chromadorea</taxon>
        <taxon>Rhabditida</taxon>
        <taxon>Rhabditina</taxon>
        <taxon>Rhabditomorpha</taxon>
        <taxon>Strongyloidea</taxon>
        <taxon>Ancylostomatidae</taxon>
        <taxon>Bunostominae</taxon>
        <taxon>Necator</taxon>
    </lineage>
</organism>
<dbReference type="KEGG" id="nai:NECAME_15101"/>
<sequence length="69" mass="8146">MRPTSKMKHSTFCGDKHENYMRPLNVKRSYVLTRPCPPNSLRDAYHYVELQTCKKMAPKRVGQPGRMYD</sequence>
<reference evidence="2" key="1">
    <citation type="journal article" date="2014" name="Nat. Genet.">
        <title>Genome of the human hookworm Necator americanus.</title>
        <authorList>
            <person name="Tang Y.T."/>
            <person name="Gao X."/>
            <person name="Rosa B.A."/>
            <person name="Abubucker S."/>
            <person name="Hallsworth-Pepin K."/>
            <person name="Martin J."/>
            <person name="Tyagi R."/>
            <person name="Heizer E."/>
            <person name="Zhang X."/>
            <person name="Bhonagiri-Palsikar V."/>
            <person name="Minx P."/>
            <person name="Warren W.C."/>
            <person name="Wang Q."/>
            <person name="Zhan B."/>
            <person name="Hotez P.J."/>
            <person name="Sternberg P.W."/>
            <person name="Dougall A."/>
            <person name="Gaze S.T."/>
            <person name="Mulvenna J."/>
            <person name="Sotillo J."/>
            <person name="Ranganathan S."/>
            <person name="Rabelo E.M."/>
            <person name="Wilson R.K."/>
            <person name="Felgner P.L."/>
            <person name="Bethony J."/>
            <person name="Hawdon J.M."/>
            <person name="Gasser R.B."/>
            <person name="Loukas A."/>
            <person name="Mitreva M."/>
        </authorList>
    </citation>
    <scope>NUCLEOTIDE SEQUENCE [LARGE SCALE GENOMIC DNA]</scope>
</reference>
<dbReference type="AlphaFoldDB" id="W2SM42"/>
<dbReference type="Proteomes" id="UP000053676">
    <property type="component" value="Unassembled WGS sequence"/>
</dbReference>
<dbReference type="EMBL" id="KI669052">
    <property type="protein sequence ID" value="ETN69762.1"/>
    <property type="molecule type" value="Genomic_DNA"/>
</dbReference>
<proteinExistence type="predicted"/>
<accession>W2SM42</accession>
<keyword evidence="2" id="KW-1185">Reference proteome</keyword>
<gene>
    <name evidence="1" type="ORF">NECAME_15101</name>
</gene>